<evidence type="ECO:0000256" key="2">
    <source>
        <dbReference type="SAM" id="MobiDB-lite"/>
    </source>
</evidence>
<evidence type="ECO:0000256" key="1">
    <source>
        <dbReference type="SAM" id="Coils"/>
    </source>
</evidence>
<dbReference type="EMBL" id="ML735221">
    <property type="protein sequence ID" value="KAE8394940.1"/>
    <property type="molecule type" value="Genomic_DNA"/>
</dbReference>
<feature type="coiled-coil region" evidence="1">
    <location>
        <begin position="197"/>
        <end position="231"/>
    </location>
</feature>
<dbReference type="AlphaFoldDB" id="A0A5N7CL28"/>
<feature type="compositionally biased region" description="Basic and acidic residues" evidence="2">
    <location>
        <begin position="505"/>
        <end position="521"/>
    </location>
</feature>
<protein>
    <submittedName>
        <fullName evidence="3">Uncharacterized protein</fullName>
    </submittedName>
</protein>
<keyword evidence="1" id="KW-0175">Coiled coil</keyword>
<reference evidence="3" key="1">
    <citation type="submission" date="2019-04" db="EMBL/GenBank/DDBJ databases">
        <title>Friends and foes A comparative genomics studyof 23 Aspergillus species from section Flavi.</title>
        <authorList>
            <consortium name="DOE Joint Genome Institute"/>
            <person name="Kjaerbolling I."/>
            <person name="Vesth T."/>
            <person name="Frisvad J.C."/>
            <person name="Nybo J.L."/>
            <person name="Theobald S."/>
            <person name="Kildgaard S."/>
            <person name="Isbrandt T."/>
            <person name="Kuo A."/>
            <person name="Sato A."/>
            <person name="Lyhne E.K."/>
            <person name="Kogle M.E."/>
            <person name="Wiebenga A."/>
            <person name="Kun R.S."/>
            <person name="Lubbers R.J."/>
            <person name="Makela M.R."/>
            <person name="Barry K."/>
            <person name="Chovatia M."/>
            <person name="Clum A."/>
            <person name="Daum C."/>
            <person name="Haridas S."/>
            <person name="He G."/>
            <person name="LaButti K."/>
            <person name="Lipzen A."/>
            <person name="Mondo S."/>
            <person name="Riley R."/>
            <person name="Salamov A."/>
            <person name="Simmons B.A."/>
            <person name="Magnuson J.K."/>
            <person name="Henrissat B."/>
            <person name="Mortensen U.H."/>
            <person name="Larsen T.O."/>
            <person name="Devries R.P."/>
            <person name="Grigoriev I.V."/>
            <person name="Machida M."/>
            <person name="Baker S.E."/>
            <person name="Andersen M.R."/>
        </authorList>
    </citation>
    <scope>NUCLEOTIDE SEQUENCE [LARGE SCALE GENOMIC DNA]</scope>
    <source>
        <strain evidence="3">IBT 14317</strain>
    </source>
</reference>
<evidence type="ECO:0000313" key="3">
    <source>
        <dbReference type="EMBL" id="KAE8394940.1"/>
    </source>
</evidence>
<feature type="region of interest" description="Disordered" evidence="2">
    <location>
        <begin position="60"/>
        <end position="95"/>
    </location>
</feature>
<proteinExistence type="predicted"/>
<sequence>MRLRESIRPPERYESEHLYTPLVQRPLRQCRNAILPPYIDFNQSLPPAAFPTINFPRPPVPGADNSVQGQQIAHSTCSHQRRDQSRHHGEIKDNREARVDLEDIPINQIDNYIASNGDLNPVYVKNMATMAIAGSSSTDNDITPEEADDIEHHHEPVHSIPEPKWTDLCPGIQVEIFDNLLNFYRWNAACHKLGLSLQEQHDLEEHISARNEQLEREDSQLESMRRKHLRALLKIDNSLRHSYDSHQFVFCKISQKATGRLQRSTKPDYLLCHASEVANARRYLYQHGMDPKYAGDWGSCFITPQASGDERDPEMSGLKSQLNRGQYMELKTGTTDGYMDLSAKERAHSIPNKQIFINTIGAASIANPTDLKLRTGNLNTAPRWLNLLYDQSIHGYQPAFQENKLVRLKIGVKRAAQIRDDKPITCIQPVKLVKCFPPVDAVYYDPPSWSSGITQNTTERYNPLIPQRPRSTSNSAPQPLPRTMGNWPYDPVEPQPTTSSMRFQQRLEEARQETERTERPGAQHPAECRGYGPFSTPIQSLETTSWSSSTFSGRIISPSSSGELYGASVLNQGARSSTTATSVETSSYGSTRGIPGPEIVYSPNAPSNSSPTWPDVANIVQTNGERAAQQGEYGICPLNDEMVLPSAGRANC</sequence>
<feature type="compositionally biased region" description="Polar residues" evidence="2">
    <location>
        <begin position="65"/>
        <end position="78"/>
    </location>
</feature>
<gene>
    <name evidence="3" type="ORF">BDV23DRAFT_179328</name>
</gene>
<feature type="compositionally biased region" description="Basic and acidic residues" evidence="2">
    <location>
        <begin position="80"/>
        <end position="95"/>
    </location>
</feature>
<organism evidence="3">
    <name type="scientific">Petromyces alliaceus</name>
    <name type="common">Aspergillus alliaceus</name>
    <dbReference type="NCBI Taxonomy" id="209559"/>
    <lineage>
        <taxon>Eukaryota</taxon>
        <taxon>Fungi</taxon>
        <taxon>Dikarya</taxon>
        <taxon>Ascomycota</taxon>
        <taxon>Pezizomycotina</taxon>
        <taxon>Eurotiomycetes</taxon>
        <taxon>Eurotiomycetidae</taxon>
        <taxon>Eurotiales</taxon>
        <taxon>Aspergillaceae</taxon>
        <taxon>Aspergillus</taxon>
        <taxon>Aspergillus subgen. Circumdati</taxon>
    </lineage>
</organism>
<feature type="region of interest" description="Disordered" evidence="2">
    <location>
        <begin position="454"/>
        <end position="535"/>
    </location>
</feature>
<dbReference type="Proteomes" id="UP000326877">
    <property type="component" value="Unassembled WGS sequence"/>
</dbReference>
<name>A0A5N7CL28_PETAA</name>
<accession>A0A5N7CL28</accession>
<feature type="compositionally biased region" description="Low complexity" evidence="2">
    <location>
        <begin position="576"/>
        <end position="587"/>
    </location>
</feature>
<dbReference type="OrthoDB" id="5378502at2759"/>
<feature type="region of interest" description="Disordered" evidence="2">
    <location>
        <begin position="573"/>
        <end position="612"/>
    </location>
</feature>